<comment type="caution">
    <text evidence="1">The sequence shown here is derived from an EMBL/GenBank/DDBJ whole genome shotgun (WGS) entry which is preliminary data.</text>
</comment>
<reference evidence="1" key="1">
    <citation type="journal article" date="2023" name="Science">
        <title>Genome structures resolve the early diversification of teleost fishes.</title>
        <authorList>
            <person name="Parey E."/>
            <person name="Louis A."/>
            <person name="Montfort J."/>
            <person name="Bouchez O."/>
            <person name="Roques C."/>
            <person name="Iampietro C."/>
            <person name="Lluch J."/>
            <person name="Castinel A."/>
            <person name="Donnadieu C."/>
            <person name="Desvignes T."/>
            <person name="Floi Bucao C."/>
            <person name="Jouanno E."/>
            <person name="Wen M."/>
            <person name="Mejri S."/>
            <person name="Dirks R."/>
            <person name="Jansen H."/>
            <person name="Henkel C."/>
            <person name="Chen W.J."/>
            <person name="Zahm M."/>
            <person name="Cabau C."/>
            <person name="Klopp C."/>
            <person name="Thompson A.W."/>
            <person name="Robinson-Rechavi M."/>
            <person name="Braasch I."/>
            <person name="Lecointre G."/>
            <person name="Bobe J."/>
            <person name="Postlethwait J.H."/>
            <person name="Berthelot C."/>
            <person name="Roest Crollius H."/>
            <person name="Guiguen Y."/>
        </authorList>
    </citation>
    <scope>NUCLEOTIDE SEQUENCE</scope>
    <source>
        <strain evidence="1">WJC10195</strain>
    </source>
</reference>
<name>A0A9Q1G6K6_SYNKA</name>
<dbReference type="EMBL" id="JAINUF010000002">
    <property type="protein sequence ID" value="KAJ8376429.1"/>
    <property type="molecule type" value="Genomic_DNA"/>
</dbReference>
<keyword evidence="2" id="KW-1185">Reference proteome</keyword>
<accession>A0A9Q1G6K6</accession>
<dbReference type="AlphaFoldDB" id="A0A9Q1G6K6"/>
<dbReference type="Proteomes" id="UP001152622">
    <property type="component" value="Chromosome 2"/>
</dbReference>
<gene>
    <name evidence="1" type="ORF">SKAU_G00070090</name>
</gene>
<evidence type="ECO:0000313" key="1">
    <source>
        <dbReference type="EMBL" id="KAJ8376429.1"/>
    </source>
</evidence>
<protein>
    <submittedName>
        <fullName evidence="1">Uncharacterized protein</fullName>
    </submittedName>
</protein>
<proteinExistence type="predicted"/>
<sequence length="124" mass="13469">MLSLATKYLELGTHSSRGAPRAPEHCGTVRRPAPCLSSLFRGRPTGQGWCGGGPWLTDGRGEATWGVRALHPVLELGPAGRETGQQQGCHPFCDRFPARISSPPAMEPWRPLVLRRRGKINCSS</sequence>
<organism evidence="1 2">
    <name type="scientific">Synaphobranchus kaupii</name>
    <name type="common">Kaup's arrowtooth eel</name>
    <dbReference type="NCBI Taxonomy" id="118154"/>
    <lineage>
        <taxon>Eukaryota</taxon>
        <taxon>Metazoa</taxon>
        <taxon>Chordata</taxon>
        <taxon>Craniata</taxon>
        <taxon>Vertebrata</taxon>
        <taxon>Euteleostomi</taxon>
        <taxon>Actinopterygii</taxon>
        <taxon>Neopterygii</taxon>
        <taxon>Teleostei</taxon>
        <taxon>Anguilliformes</taxon>
        <taxon>Synaphobranchidae</taxon>
        <taxon>Synaphobranchus</taxon>
    </lineage>
</organism>
<evidence type="ECO:0000313" key="2">
    <source>
        <dbReference type="Proteomes" id="UP001152622"/>
    </source>
</evidence>